<name>A0A1Q6DXL8_METT1</name>
<sequence length="126" mass="14711">MVNKSLVLEKQHIQRLKNPKHTKKLNYWAKIPVRDVYSGVWVPIKPHEKTKTTYSIKDPKIVRKDYGFELYLSITKKADTVEAYNSAIGIRLESEKTLHTCIRLSQPSNPTPQHSHRQHTRQTLLP</sequence>
<feature type="region of interest" description="Disordered" evidence="1">
    <location>
        <begin position="105"/>
        <end position="126"/>
    </location>
</feature>
<keyword evidence="3" id="KW-1185">Reference proteome</keyword>
<accession>A0A1Q6DXL8</accession>
<reference evidence="2" key="1">
    <citation type="submission" date="2016-12" db="EMBL/GenBank/DDBJ databases">
        <title>Discovery of methanogenic haloarchaea.</title>
        <authorList>
            <person name="Sorokin D.Y."/>
            <person name="Makarova K.S."/>
            <person name="Abbas B."/>
            <person name="Ferrer M."/>
            <person name="Golyshin P.N."/>
        </authorList>
    </citation>
    <scope>NUCLEOTIDE SEQUENCE [LARGE SCALE GENOMIC DNA]</scope>
    <source>
        <strain evidence="2">HMET1</strain>
    </source>
</reference>
<protein>
    <submittedName>
        <fullName evidence="2">Uncharacterized protein</fullName>
    </submittedName>
</protein>
<organism evidence="2 3">
    <name type="scientific">Methanohalarchaeum thermophilum</name>
    <dbReference type="NCBI Taxonomy" id="1903181"/>
    <lineage>
        <taxon>Archaea</taxon>
        <taxon>Methanobacteriati</taxon>
        <taxon>Methanobacteriota</taxon>
        <taxon>Methanonatronarchaeia</taxon>
        <taxon>Methanonatronarchaeales</taxon>
        <taxon>Methanonatronarchaeaceae</taxon>
        <taxon>Candidatus Methanohalarchaeum</taxon>
    </lineage>
</organism>
<evidence type="ECO:0000256" key="1">
    <source>
        <dbReference type="SAM" id="MobiDB-lite"/>
    </source>
</evidence>
<evidence type="ECO:0000313" key="2">
    <source>
        <dbReference type="EMBL" id="OKY79114.1"/>
    </source>
</evidence>
<dbReference type="InParanoid" id="A0A1Q6DXL8"/>
<dbReference type="AlphaFoldDB" id="A0A1Q6DXL8"/>
<proteinExistence type="predicted"/>
<dbReference type="Proteomes" id="UP000185744">
    <property type="component" value="Unassembled WGS sequence"/>
</dbReference>
<evidence type="ECO:0000313" key="3">
    <source>
        <dbReference type="Proteomes" id="UP000185744"/>
    </source>
</evidence>
<gene>
    <name evidence="2" type="ORF">BTN85_1620</name>
</gene>
<dbReference type="STRING" id="1903181.BTN85_1620"/>
<comment type="caution">
    <text evidence="2">The sequence shown here is derived from an EMBL/GenBank/DDBJ whole genome shotgun (WGS) entry which is preliminary data.</text>
</comment>
<dbReference type="EMBL" id="MSDW01000001">
    <property type="protein sequence ID" value="OKY79114.1"/>
    <property type="molecule type" value="Genomic_DNA"/>
</dbReference>